<dbReference type="EMBL" id="JBHTBN010000004">
    <property type="protein sequence ID" value="MFC7357755.1"/>
    <property type="molecule type" value="Genomic_DNA"/>
</dbReference>
<sequence length="139" mass="15378">MKTVLITFCLILFTTVCIGQNLEITFIGLEKAGSQTTIDASTIHLQNQPSPSSSNSRSNVNKKMMYVVTRKSTSESNAIENAFARGIVINKAIITIKNMSGQSIHTLNNVSVSSYGVEYNSNKNHIEEFTLIFESRQVK</sequence>
<evidence type="ECO:0000313" key="2">
    <source>
        <dbReference type="Proteomes" id="UP001596415"/>
    </source>
</evidence>
<evidence type="ECO:0000313" key="1">
    <source>
        <dbReference type="EMBL" id="MFC7357755.1"/>
    </source>
</evidence>
<name>A0ABW2MV99_9FLAO</name>
<dbReference type="Proteomes" id="UP001596415">
    <property type="component" value="Unassembled WGS sequence"/>
</dbReference>
<protein>
    <submittedName>
        <fullName evidence="1">Uncharacterized protein</fullName>
    </submittedName>
</protein>
<accession>A0ABW2MV99</accession>
<organism evidence="1 2">
    <name type="scientific">Jejudonia soesokkakensis</name>
    <dbReference type="NCBI Taxonomy" id="1323432"/>
    <lineage>
        <taxon>Bacteria</taxon>
        <taxon>Pseudomonadati</taxon>
        <taxon>Bacteroidota</taxon>
        <taxon>Flavobacteriia</taxon>
        <taxon>Flavobacteriales</taxon>
        <taxon>Flavobacteriaceae</taxon>
        <taxon>Jejudonia</taxon>
    </lineage>
</organism>
<reference evidence="2" key="1">
    <citation type="journal article" date="2019" name="Int. J. Syst. Evol. Microbiol.">
        <title>The Global Catalogue of Microorganisms (GCM) 10K type strain sequencing project: providing services to taxonomists for standard genome sequencing and annotation.</title>
        <authorList>
            <consortium name="The Broad Institute Genomics Platform"/>
            <consortium name="The Broad Institute Genome Sequencing Center for Infectious Disease"/>
            <person name="Wu L."/>
            <person name="Ma J."/>
        </authorList>
    </citation>
    <scope>NUCLEOTIDE SEQUENCE [LARGE SCALE GENOMIC DNA]</scope>
    <source>
        <strain evidence="2">CGMCC 1.16306</strain>
    </source>
</reference>
<proteinExistence type="predicted"/>
<dbReference type="RefSeq" id="WP_380217609.1">
    <property type="nucleotide sequence ID" value="NZ_JBHTBN010000004.1"/>
</dbReference>
<keyword evidence="2" id="KW-1185">Reference proteome</keyword>
<gene>
    <name evidence="1" type="ORF">ACFQO1_08655</name>
</gene>
<comment type="caution">
    <text evidence="1">The sequence shown here is derived from an EMBL/GenBank/DDBJ whole genome shotgun (WGS) entry which is preliminary data.</text>
</comment>